<dbReference type="RefSeq" id="WP_118485715.1">
    <property type="nucleotide sequence ID" value="NZ_CAUAFF010000013.1"/>
</dbReference>
<feature type="chain" id="PRO_5019359727" evidence="1">
    <location>
        <begin position="26"/>
        <end position="148"/>
    </location>
</feature>
<sequence length="148" mass="17216">MKKKLCLMLAMLLVAGMIIPSNVSARTVSRNNYRNMIYAAVSPRPKATAVQNKYDSEKDRRVIEYKWTPAKKATGFENQFSRDPKFKNKTKTYIYKFSGSSKAHWAAFECDCKKDDCEMVHGKYYVKIRAWYGNYPGRWSNVLVFAEK</sequence>
<feature type="signal peptide" evidence="1">
    <location>
        <begin position="1"/>
        <end position="25"/>
    </location>
</feature>
<evidence type="ECO:0000313" key="2">
    <source>
        <dbReference type="EMBL" id="RHN15833.1"/>
    </source>
</evidence>
<evidence type="ECO:0000313" key="3">
    <source>
        <dbReference type="Proteomes" id="UP000283700"/>
    </source>
</evidence>
<accession>A0A415UCQ0</accession>
<dbReference type="EMBL" id="QRQO01000007">
    <property type="protein sequence ID" value="RHN15833.1"/>
    <property type="molecule type" value="Genomic_DNA"/>
</dbReference>
<protein>
    <submittedName>
        <fullName evidence="2">Uncharacterized protein</fullName>
    </submittedName>
</protein>
<gene>
    <name evidence="2" type="ORF">DWZ29_03875</name>
</gene>
<name>A0A415UCQ0_9FIRM</name>
<reference evidence="2 3" key="1">
    <citation type="submission" date="2018-08" db="EMBL/GenBank/DDBJ databases">
        <title>A genome reference for cultivated species of the human gut microbiota.</title>
        <authorList>
            <person name="Zou Y."/>
            <person name="Xue W."/>
            <person name="Luo G."/>
        </authorList>
    </citation>
    <scope>NUCLEOTIDE SEQUENCE [LARGE SCALE GENOMIC DNA]</scope>
    <source>
        <strain evidence="2 3">AF31-17AC</strain>
    </source>
</reference>
<dbReference type="Gene3D" id="2.60.40.10">
    <property type="entry name" value="Immunoglobulins"/>
    <property type="match status" value="1"/>
</dbReference>
<keyword evidence="1" id="KW-0732">Signal</keyword>
<dbReference type="Proteomes" id="UP000283700">
    <property type="component" value="Unassembled WGS sequence"/>
</dbReference>
<proteinExistence type="predicted"/>
<evidence type="ECO:0000256" key="1">
    <source>
        <dbReference type="SAM" id="SignalP"/>
    </source>
</evidence>
<comment type="caution">
    <text evidence="2">The sequence shown here is derived from an EMBL/GenBank/DDBJ whole genome shotgun (WGS) entry which is preliminary data.</text>
</comment>
<organism evidence="2 3">
    <name type="scientific">Anaerobutyricum hallii</name>
    <dbReference type="NCBI Taxonomy" id="39488"/>
    <lineage>
        <taxon>Bacteria</taxon>
        <taxon>Bacillati</taxon>
        <taxon>Bacillota</taxon>
        <taxon>Clostridia</taxon>
        <taxon>Lachnospirales</taxon>
        <taxon>Lachnospiraceae</taxon>
        <taxon>Anaerobutyricum</taxon>
    </lineage>
</organism>
<dbReference type="AlphaFoldDB" id="A0A415UCQ0"/>
<dbReference type="InterPro" id="IPR013783">
    <property type="entry name" value="Ig-like_fold"/>
</dbReference>